<dbReference type="Proteomes" id="UP000315750">
    <property type="component" value="Chromosome"/>
</dbReference>
<feature type="domain" description="Alpha-L-rhamnosidase C-terminal" evidence="9">
    <location>
        <begin position="966"/>
        <end position="1034"/>
    </location>
</feature>
<evidence type="ECO:0000313" key="11">
    <source>
        <dbReference type="Proteomes" id="UP000315750"/>
    </source>
</evidence>
<feature type="region of interest" description="Disordered" evidence="4">
    <location>
        <begin position="475"/>
        <end position="500"/>
    </location>
</feature>
<evidence type="ECO:0000256" key="5">
    <source>
        <dbReference type="SAM" id="SignalP"/>
    </source>
</evidence>
<dbReference type="InterPro" id="IPR013783">
    <property type="entry name" value="Ig-like_fold"/>
</dbReference>
<dbReference type="Pfam" id="PF17390">
    <property type="entry name" value="Bac_rhamnosid_C"/>
    <property type="match status" value="1"/>
</dbReference>
<reference evidence="10 11" key="1">
    <citation type="submission" date="2019-02" db="EMBL/GenBank/DDBJ databases">
        <title>Deep-cultivation of Planctomycetes and their phenomic and genomic characterization uncovers novel biology.</title>
        <authorList>
            <person name="Wiegand S."/>
            <person name="Jogler M."/>
            <person name="Boedeker C."/>
            <person name="Pinto D."/>
            <person name="Vollmers J."/>
            <person name="Rivas-Marin E."/>
            <person name="Kohn T."/>
            <person name="Peeters S.H."/>
            <person name="Heuer A."/>
            <person name="Rast P."/>
            <person name="Oberbeckmann S."/>
            <person name="Bunk B."/>
            <person name="Jeske O."/>
            <person name="Meyerdierks A."/>
            <person name="Storesund J.E."/>
            <person name="Kallscheuer N."/>
            <person name="Luecker S."/>
            <person name="Lage O.M."/>
            <person name="Pohl T."/>
            <person name="Merkel B.J."/>
            <person name="Hornburger P."/>
            <person name="Mueller R.-W."/>
            <person name="Bruemmer F."/>
            <person name="Labrenz M."/>
            <person name="Spormann A.M."/>
            <person name="Op den Camp H."/>
            <person name="Overmann J."/>
            <person name="Amann R."/>
            <person name="Jetten M.S.M."/>
            <person name="Mascher T."/>
            <person name="Medema M.H."/>
            <person name="Devos D.P."/>
            <person name="Kaster A.-K."/>
            <person name="Ovreas L."/>
            <person name="Rohde M."/>
            <person name="Galperin M.Y."/>
            <person name="Jogler C."/>
        </authorList>
    </citation>
    <scope>NUCLEOTIDE SEQUENCE [LARGE SCALE GENOMIC DNA]</scope>
    <source>
        <strain evidence="10 11">Pan181</strain>
    </source>
</reference>
<proteinExistence type="predicted"/>
<dbReference type="EC" id="3.2.1.40" evidence="2"/>
<comment type="catalytic activity">
    <reaction evidence="1">
        <text>Hydrolysis of terminal non-reducing alpha-L-rhamnose residues in alpha-L-rhamnosides.</text>
        <dbReference type="EC" id="3.2.1.40"/>
    </reaction>
</comment>
<dbReference type="GO" id="GO:0030596">
    <property type="term" value="F:alpha-L-rhamnosidase activity"/>
    <property type="evidence" value="ECO:0007669"/>
    <property type="project" value="UniProtKB-EC"/>
</dbReference>
<dbReference type="Pfam" id="PF25788">
    <property type="entry name" value="Ig_Rha78A_N"/>
    <property type="match status" value="1"/>
</dbReference>
<dbReference type="Pfam" id="PF17389">
    <property type="entry name" value="Bac_rhamnosid6H"/>
    <property type="match status" value="1"/>
</dbReference>
<dbReference type="Gene3D" id="1.50.10.10">
    <property type="match status" value="1"/>
</dbReference>
<evidence type="ECO:0000256" key="2">
    <source>
        <dbReference type="ARBA" id="ARBA00012652"/>
    </source>
</evidence>
<dbReference type="GO" id="GO:0005975">
    <property type="term" value="P:carbohydrate metabolic process"/>
    <property type="evidence" value="ECO:0007669"/>
    <property type="project" value="InterPro"/>
</dbReference>
<dbReference type="Gene3D" id="2.60.120.260">
    <property type="entry name" value="Galactose-binding domain-like"/>
    <property type="match status" value="3"/>
</dbReference>
<dbReference type="InterPro" id="IPR008928">
    <property type="entry name" value="6-hairpin_glycosidase_sf"/>
</dbReference>
<evidence type="ECO:0000259" key="7">
    <source>
        <dbReference type="Pfam" id="PF08531"/>
    </source>
</evidence>
<feature type="signal peptide" evidence="5">
    <location>
        <begin position="1"/>
        <end position="23"/>
    </location>
</feature>
<dbReference type="KEGG" id="amuc:Pan181_21090"/>
<protein>
    <recommendedName>
        <fullName evidence="2">alpha-L-rhamnosidase</fullName>
        <ecNumber evidence="2">3.2.1.40</ecNumber>
    </recommendedName>
</protein>
<dbReference type="PIRSF" id="PIRSF010631">
    <property type="entry name" value="A-rhamnsds"/>
    <property type="match status" value="1"/>
</dbReference>
<dbReference type="InterPro" id="IPR012341">
    <property type="entry name" value="6hp_glycosidase-like_sf"/>
</dbReference>
<organism evidence="10 11">
    <name type="scientific">Aeoliella mucimassa</name>
    <dbReference type="NCBI Taxonomy" id="2527972"/>
    <lineage>
        <taxon>Bacteria</taxon>
        <taxon>Pseudomonadati</taxon>
        <taxon>Planctomycetota</taxon>
        <taxon>Planctomycetia</taxon>
        <taxon>Pirellulales</taxon>
        <taxon>Lacipirellulaceae</taxon>
        <taxon>Aeoliella</taxon>
    </lineage>
</organism>
<evidence type="ECO:0000259" key="9">
    <source>
        <dbReference type="Pfam" id="PF17390"/>
    </source>
</evidence>
<name>A0A518AMF5_9BACT</name>
<sequence precursor="true">MLTKASFTAFAIFCVVSTGVCMAAIAPEGKLQATRLRCEYRDSAVGIDKTSPELSWIVTSEMRGQRQTAYQILVASTPALLEDSQGDLWDSGKVESNSTYGINYEGKPLESHQWCYWKVRTWDAEGKPGPWSEAAHWSMGLLSQDEWQGDWIGWDGLRHLNSDPPPAPLQGAQWICHPDDTSSDAPAGQTVYLGNWDLGDIEAPQQATLTIAADDRAIIYINGEQVAQVTSVEHPAKQEVAPYLRTGRNTIVVQCHNNSPSPTGICLKVELKTSDSQVFVLYTDSNWLCLKSQGDSWRNRSFQDAPKAHAVGPFGIGPWGFTKIARDVSAPPSYLHGTFTAQSKPKRATVYLAALGNAELSLNGQRVNNDYFSSGWTDYRQRVYYRAYDVTDQVQSGDNAWGAILADGWYSGHVAWGARRDFYGVKPRMRAMLRVEYEDGTNQTFATDKEWTVTSGPKQLADFLVGEEYDATKENPGWNTTAANVDSDSPVDTGAEVSPTIEWHPGPPVVEIEEFAAKSVSRPAPGVYVFDIGQNIAGVARIRVKGAKGQRIQIRYAERLNPDGTIYTTNLRLARAIDYYTCKGEGIEIWQPRQTFHGFQYIEVIGLHEPPTVDAVTGVALSSDTPLASEFECSDPNLNRLYKNVLWTQRSNFIDVPTDCPQRDERLGWTGDAQVYVRTACRVTDVQAFFRKWLVDLTDAQRADGQFPRVAPVIPGEDDGGPAWAEAGVICPWEIYRTYGDIELLERQYPSMVKYVEFCRARSVDEVLPPQQFHTFGDWLSVNANTPNEVIYMAYYARSVDLLQRAAVVLDKTEDAERYADLLARIKQAFVEHFVDAEGHVRGETQCGYVLAIGYDLVDGELRQLAAEHLVRDIESRGGKLSTGFIGTKDLMLVLSEINRDDVALQLLHQPEYPGWMFSISHGATSIWERWDGWTPDRGFQDPGMNSFAHYSFGAVYGWMVQSLGGIHNPDVGFETVVIEPLFDPTLEQCRVQYDSIRGPIETEWNSSTGRREFRVVIPANMNAVLRLRGHRTAELLVEDGPLSSSGLVGTDERQDDGTTTAVIPLPSGEYLFSLKL</sequence>
<dbReference type="Pfam" id="PF08531">
    <property type="entry name" value="Bac_rhamnosid_N"/>
    <property type="match status" value="1"/>
</dbReference>
<gene>
    <name evidence="10" type="ORF">Pan181_21090</name>
</gene>
<dbReference type="Gene3D" id="2.60.420.10">
    <property type="entry name" value="Maltose phosphorylase, domain 3"/>
    <property type="match status" value="1"/>
</dbReference>
<feature type="compositionally biased region" description="Polar residues" evidence="4">
    <location>
        <begin position="477"/>
        <end position="487"/>
    </location>
</feature>
<dbReference type="AlphaFoldDB" id="A0A518AMF5"/>
<dbReference type="InterPro" id="IPR008979">
    <property type="entry name" value="Galactose-bd-like_sf"/>
</dbReference>
<feature type="chain" id="PRO_5021883481" description="alpha-L-rhamnosidase" evidence="5">
    <location>
        <begin position="24"/>
        <end position="1077"/>
    </location>
</feature>
<evidence type="ECO:0000256" key="1">
    <source>
        <dbReference type="ARBA" id="ARBA00001445"/>
    </source>
</evidence>
<dbReference type="InterPro" id="IPR013737">
    <property type="entry name" value="Bac_rhamnosid_N"/>
</dbReference>
<accession>A0A518AMF5</accession>
<dbReference type="EMBL" id="CP036278">
    <property type="protein sequence ID" value="QDU55907.1"/>
    <property type="molecule type" value="Genomic_DNA"/>
</dbReference>
<dbReference type="InterPro" id="IPR016007">
    <property type="entry name" value="Alpha_rhamnosid"/>
</dbReference>
<evidence type="ECO:0000259" key="8">
    <source>
        <dbReference type="Pfam" id="PF17389"/>
    </source>
</evidence>
<evidence type="ECO:0000256" key="3">
    <source>
        <dbReference type="ARBA" id="ARBA00022801"/>
    </source>
</evidence>
<keyword evidence="3" id="KW-0378">Hydrolase</keyword>
<dbReference type="SUPFAM" id="SSF48208">
    <property type="entry name" value="Six-hairpin glycosidases"/>
    <property type="match status" value="1"/>
</dbReference>
<dbReference type="PANTHER" id="PTHR33307">
    <property type="entry name" value="ALPHA-RHAMNOSIDASE (EUROFUNG)"/>
    <property type="match status" value="1"/>
</dbReference>
<evidence type="ECO:0000313" key="10">
    <source>
        <dbReference type="EMBL" id="QDU55907.1"/>
    </source>
</evidence>
<feature type="domain" description="Alpha-L-rhamnosidase concanavalin-like" evidence="6">
    <location>
        <begin position="524"/>
        <end position="621"/>
    </location>
</feature>
<dbReference type="Gene3D" id="2.60.40.10">
    <property type="entry name" value="Immunoglobulins"/>
    <property type="match status" value="1"/>
</dbReference>
<dbReference type="InterPro" id="IPR035398">
    <property type="entry name" value="Bac_rhamnosid_C"/>
</dbReference>
<evidence type="ECO:0000259" key="6">
    <source>
        <dbReference type="Pfam" id="PF05592"/>
    </source>
</evidence>
<keyword evidence="11" id="KW-1185">Reference proteome</keyword>
<dbReference type="OrthoDB" id="9761045at2"/>
<feature type="domain" description="Bacterial alpha-L-rhamnosidase N-terminal" evidence="7">
    <location>
        <begin position="344"/>
        <end position="508"/>
    </location>
</feature>
<dbReference type="Pfam" id="PF05592">
    <property type="entry name" value="Bac_rhamnosid"/>
    <property type="match status" value="1"/>
</dbReference>
<dbReference type="InterPro" id="IPR008902">
    <property type="entry name" value="Rhamnosid_concanavalin"/>
</dbReference>
<keyword evidence="5" id="KW-0732">Signal</keyword>
<dbReference type="InterPro" id="IPR035396">
    <property type="entry name" value="Bac_rhamnosid6H"/>
</dbReference>
<evidence type="ECO:0000256" key="4">
    <source>
        <dbReference type="SAM" id="MobiDB-lite"/>
    </source>
</evidence>
<dbReference type="PANTHER" id="PTHR33307:SF6">
    <property type="entry name" value="ALPHA-RHAMNOSIDASE (EUROFUNG)-RELATED"/>
    <property type="match status" value="1"/>
</dbReference>
<feature type="domain" description="Alpha-L-rhamnosidase six-hairpin glycosidase" evidence="8">
    <location>
        <begin position="628"/>
        <end position="963"/>
    </location>
</feature>
<dbReference type="SUPFAM" id="SSF49785">
    <property type="entry name" value="Galactose-binding domain-like"/>
    <property type="match status" value="1"/>
</dbReference>